<evidence type="ECO:0000256" key="3">
    <source>
        <dbReference type="ARBA" id="ARBA00022448"/>
    </source>
</evidence>
<comment type="similarity">
    <text evidence="2">Belongs to the glutamate-gated ion channel (TC 1.A.10.1) family.</text>
</comment>
<dbReference type="SUPFAM" id="SSF53850">
    <property type="entry name" value="Periplasmic binding protein-like II"/>
    <property type="match status" value="1"/>
</dbReference>
<evidence type="ECO:0000256" key="5">
    <source>
        <dbReference type="ARBA" id="ARBA00022692"/>
    </source>
</evidence>
<keyword evidence="4" id="KW-1003">Cell membrane</keyword>
<evidence type="ECO:0000313" key="16">
    <source>
        <dbReference type="Proteomes" id="UP000695000"/>
    </source>
</evidence>
<feature type="transmembrane region" description="Helical" evidence="13">
    <location>
        <begin position="245"/>
        <end position="266"/>
    </location>
</feature>
<evidence type="ECO:0000259" key="15">
    <source>
        <dbReference type="SMART" id="SM00918"/>
    </source>
</evidence>
<dbReference type="Gene3D" id="1.10.287.70">
    <property type="match status" value="1"/>
</dbReference>
<dbReference type="PRINTS" id="PR00177">
    <property type="entry name" value="NMDARECEPTOR"/>
</dbReference>
<evidence type="ECO:0000256" key="9">
    <source>
        <dbReference type="ARBA" id="ARBA00023170"/>
    </source>
</evidence>
<protein>
    <submittedName>
        <fullName evidence="17">Ionotropic receptor 25a-like</fullName>
    </submittedName>
</protein>
<name>A0ABM1NJH2_NICVS</name>
<evidence type="ECO:0000256" key="8">
    <source>
        <dbReference type="ARBA" id="ARBA00023136"/>
    </source>
</evidence>
<proteinExistence type="inferred from homology"/>
<keyword evidence="9" id="KW-0675">Receptor</keyword>
<accession>A0ABM1NJH2</accession>
<evidence type="ECO:0000256" key="4">
    <source>
        <dbReference type="ARBA" id="ARBA00022475"/>
    </source>
</evidence>
<comment type="subcellular location">
    <subcellularLocation>
        <location evidence="1">Cell membrane</location>
        <topology evidence="1">Multi-pass membrane protein</topology>
    </subcellularLocation>
</comment>
<dbReference type="PANTHER" id="PTHR18966">
    <property type="entry name" value="IONOTROPIC GLUTAMATE RECEPTOR"/>
    <property type="match status" value="1"/>
</dbReference>
<feature type="transmembrane region" description="Helical" evidence="13">
    <location>
        <begin position="460"/>
        <end position="480"/>
    </location>
</feature>
<gene>
    <name evidence="17" type="primary">LOC108569796</name>
</gene>
<keyword evidence="16" id="KW-1185">Reference proteome</keyword>
<feature type="transmembrane region" description="Helical" evidence="13">
    <location>
        <begin position="208"/>
        <end position="224"/>
    </location>
</feature>
<dbReference type="SMART" id="SM00079">
    <property type="entry name" value="PBPe"/>
    <property type="match status" value="1"/>
</dbReference>
<keyword evidence="3" id="KW-0813">Transport</keyword>
<dbReference type="RefSeq" id="XP_017786972.1">
    <property type="nucleotide sequence ID" value="XM_017931483.1"/>
</dbReference>
<dbReference type="InterPro" id="IPR015683">
    <property type="entry name" value="Ionotropic_Glu_rcpt"/>
</dbReference>
<evidence type="ECO:0000256" key="2">
    <source>
        <dbReference type="ARBA" id="ARBA00008685"/>
    </source>
</evidence>
<dbReference type="Pfam" id="PF00060">
    <property type="entry name" value="Lig_chan"/>
    <property type="match status" value="1"/>
</dbReference>
<dbReference type="Gene3D" id="3.40.190.10">
    <property type="entry name" value="Periplasmic binding protein-like II"/>
    <property type="match status" value="3"/>
</dbReference>
<evidence type="ECO:0000256" key="1">
    <source>
        <dbReference type="ARBA" id="ARBA00004651"/>
    </source>
</evidence>
<evidence type="ECO:0000256" key="10">
    <source>
        <dbReference type="ARBA" id="ARBA00023180"/>
    </source>
</evidence>
<feature type="transmembrane region" description="Helical" evidence="13">
    <location>
        <begin position="160"/>
        <end position="188"/>
    </location>
</feature>
<feature type="domain" description="Ionotropic glutamate receptor L-glutamate and glycine-binding" evidence="15">
    <location>
        <begin position="56"/>
        <end position="115"/>
    </location>
</feature>
<keyword evidence="5 13" id="KW-0812">Transmembrane</keyword>
<dbReference type="Proteomes" id="UP000695000">
    <property type="component" value="Unplaced"/>
</dbReference>
<evidence type="ECO:0000256" key="12">
    <source>
        <dbReference type="ARBA" id="ARBA00023303"/>
    </source>
</evidence>
<dbReference type="InterPro" id="IPR001508">
    <property type="entry name" value="Iono_Glu_rcpt_met"/>
</dbReference>
<dbReference type="InterPro" id="IPR001320">
    <property type="entry name" value="Iontro_rcpt_C"/>
</dbReference>
<dbReference type="GeneID" id="108569796"/>
<sequence length="491" mass="56758">MEILAVNLREGSVYTSKKLGLWAAGYDNPLELEDPQSLNIYNSRIVYRVITIAQRPLIFEDPEAPRKFSGFCVDVLDEIASMLNFDYEIFTVLDGQKGAMDKDGNWNGMINELVYKRADIAIGSLSVTSQRSKFVDFTVPYYEMSGQTILMKLPTTHTSIFRFLIVFEYMVWLSIIGVYLITSFWLWLLYKLSPFGARYGRANEQLNLRNFTLIECLWFCLIAFTPQGSGEAPSNASGRVMTACWWLFGFILVSSYSANLSAFLTVSRLETPIKSLEDLSKQYKIQYSTINNSNAMNYFKRMAQIERKLFLKWMDLNIFDEDLDDYQKSRLAVWEYPLSDKYTKIWKQMNNVGLLNSTEEALEMIRASENFALMIDGIDAKYLDLTNCDLQIVGEEFNKKPLAFAVQLGSTLKDQMNSAVLQLYNKRILQRFKEKWWANNPNKVHCQVDSVSESINVDNIFGIFIFLFLAALCVVIFALVKRFWSWLKTRN</sequence>
<evidence type="ECO:0000256" key="13">
    <source>
        <dbReference type="SAM" id="Phobius"/>
    </source>
</evidence>
<dbReference type="Pfam" id="PF10613">
    <property type="entry name" value="Lig_chan-Glu_bd"/>
    <property type="match status" value="1"/>
</dbReference>
<evidence type="ECO:0000256" key="6">
    <source>
        <dbReference type="ARBA" id="ARBA00022989"/>
    </source>
</evidence>
<reference evidence="17" key="1">
    <citation type="submission" date="2025-08" db="UniProtKB">
        <authorList>
            <consortium name="RefSeq"/>
        </authorList>
    </citation>
    <scope>IDENTIFICATION</scope>
    <source>
        <tissue evidence="17">Whole Larva</tissue>
    </source>
</reference>
<organism evidence="16 17">
    <name type="scientific">Nicrophorus vespilloides</name>
    <name type="common">Boreal carrion beetle</name>
    <dbReference type="NCBI Taxonomy" id="110193"/>
    <lineage>
        <taxon>Eukaryota</taxon>
        <taxon>Metazoa</taxon>
        <taxon>Ecdysozoa</taxon>
        <taxon>Arthropoda</taxon>
        <taxon>Hexapoda</taxon>
        <taxon>Insecta</taxon>
        <taxon>Pterygota</taxon>
        <taxon>Neoptera</taxon>
        <taxon>Endopterygota</taxon>
        <taxon>Coleoptera</taxon>
        <taxon>Polyphaga</taxon>
        <taxon>Staphyliniformia</taxon>
        <taxon>Silphidae</taxon>
        <taxon>Nicrophorinae</taxon>
        <taxon>Nicrophorus</taxon>
    </lineage>
</organism>
<evidence type="ECO:0000313" key="17">
    <source>
        <dbReference type="RefSeq" id="XP_017786972.1"/>
    </source>
</evidence>
<feature type="domain" description="Ionotropic glutamate receptor C-terminal" evidence="14">
    <location>
        <begin position="46"/>
        <end position="439"/>
    </location>
</feature>
<keyword evidence="12" id="KW-0407">Ion channel</keyword>
<keyword evidence="10" id="KW-0325">Glycoprotein</keyword>
<keyword evidence="6 13" id="KW-1133">Transmembrane helix</keyword>
<evidence type="ECO:0000259" key="14">
    <source>
        <dbReference type="SMART" id="SM00079"/>
    </source>
</evidence>
<evidence type="ECO:0000256" key="11">
    <source>
        <dbReference type="ARBA" id="ARBA00023286"/>
    </source>
</evidence>
<keyword evidence="7" id="KW-0406">Ion transport</keyword>
<keyword evidence="11" id="KW-1071">Ligand-gated ion channel</keyword>
<dbReference type="InterPro" id="IPR019594">
    <property type="entry name" value="Glu/Gly-bd"/>
</dbReference>
<dbReference type="SUPFAM" id="SSF81324">
    <property type="entry name" value="Voltage-gated potassium channels"/>
    <property type="match status" value="1"/>
</dbReference>
<keyword evidence="8 13" id="KW-0472">Membrane</keyword>
<evidence type="ECO:0000256" key="7">
    <source>
        <dbReference type="ARBA" id="ARBA00023065"/>
    </source>
</evidence>
<dbReference type="SMART" id="SM00918">
    <property type="entry name" value="Lig_chan-Glu_bd"/>
    <property type="match status" value="1"/>
</dbReference>